<name>A0AAN9XTJ5_PSOTE</name>
<keyword evidence="8" id="KW-1185">Reference proteome</keyword>
<dbReference type="PANTHER" id="PTHR18952:SF236">
    <property type="entry name" value="ALPHA CARBONIC ANHYDRASE 1, CHLOROPLASTIC"/>
    <property type="match status" value="1"/>
</dbReference>
<comment type="subcellular location">
    <subcellularLocation>
        <location evidence="2">Plastid</location>
        <location evidence="2">Chloroplast stroma</location>
    </subcellularLocation>
</comment>
<accession>A0AAN9XTJ5</accession>
<evidence type="ECO:0000313" key="7">
    <source>
        <dbReference type="EMBL" id="KAK7407515.1"/>
    </source>
</evidence>
<dbReference type="Pfam" id="PF00194">
    <property type="entry name" value="Carb_anhydrase"/>
    <property type="match status" value="1"/>
</dbReference>
<protein>
    <recommendedName>
        <fullName evidence="6">Alpha-carbonic anhydrase domain-containing protein</fullName>
    </recommendedName>
</protein>
<evidence type="ECO:0000256" key="2">
    <source>
        <dbReference type="ARBA" id="ARBA00004470"/>
    </source>
</evidence>
<dbReference type="AlphaFoldDB" id="A0AAN9XTJ5"/>
<evidence type="ECO:0000256" key="3">
    <source>
        <dbReference type="ARBA" id="ARBA00006365"/>
    </source>
</evidence>
<evidence type="ECO:0000259" key="6">
    <source>
        <dbReference type="PROSITE" id="PS51144"/>
    </source>
</evidence>
<dbReference type="PROSITE" id="PS51144">
    <property type="entry name" value="ALPHA_CA_2"/>
    <property type="match status" value="1"/>
</dbReference>
<proteinExistence type="inferred from homology"/>
<comment type="catalytic activity">
    <reaction evidence="4">
        <text>hydrogencarbonate + H(+) = CO2 + H2O</text>
        <dbReference type="Rhea" id="RHEA:10748"/>
        <dbReference type="ChEBI" id="CHEBI:15377"/>
        <dbReference type="ChEBI" id="CHEBI:15378"/>
        <dbReference type="ChEBI" id="CHEBI:16526"/>
        <dbReference type="ChEBI" id="CHEBI:17544"/>
        <dbReference type="EC" id="4.2.1.1"/>
    </reaction>
</comment>
<comment type="similarity">
    <text evidence="3">Belongs to the alpha-class carbonic anhydrase family.</text>
</comment>
<organism evidence="7 8">
    <name type="scientific">Psophocarpus tetragonolobus</name>
    <name type="common">Winged bean</name>
    <name type="synonym">Dolichos tetragonolobus</name>
    <dbReference type="NCBI Taxonomy" id="3891"/>
    <lineage>
        <taxon>Eukaryota</taxon>
        <taxon>Viridiplantae</taxon>
        <taxon>Streptophyta</taxon>
        <taxon>Embryophyta</taxon>
        <taxon>Tracheophyta</taxon>
        <taxon>Spermatophyta</taxon>
        <taxon>Magnoliopsida</taxon>
        <taxon>eudicotyledons</taxon>
        <taxon>Gunneridae</taxon>
        <taxon>Pentapetalae</taxon>
        <taxon>rosids</taxon>
        <taxon>fabids</taxon>
        <taxon>Fabales</taxon>
        <taxon>Fabaceae</taxon>
        <taxon>Papilionoideae</taxon>
        <taxon>50 kb inversion clade</taxon>
        <taxon>NPAAA clade</taxon>
        <taxon>indigoferoid/millettioid clade</taxon>
        <taxon>Phaseoleae</taxon>
        <taxon>Psophocarpus</taxon>
    </lineage>
</organism>
<feature type="chain" id="PRO_5042924133" description="Alpha-carbonic anhydrase domain-containing protein" evidence="5">
    <location>
        <begin position="22"/>
        <end position="281"/>
    </location>
</feature>
<evidence type="ECO:0000256" key="1">
    <source>
        <dbReference type="ARBA" id="ARBA00002904"/>
    </source>
</evidence>
<gene>
    <name evidence="7" type="ORF">VNO78_09468</name>
</gene>
<dbReference type="CDD" id="cd03124">
    <property type="entry name" value="alpha_CA_prokaryotic_like"/>
    <property type="match status" value="1"/>
</dbReference>
<feature type="domain" description="Alpha-carbonic anhydrase" evidence="6">
    <location>
        <begin position="26"/>
        <end position="264"/>
    </location>
</feature>
<dbReference type="GO" id="GO:0004089">
    <property type="term" value="F:carbonate dehydratase activity"/>
    <property type="evidence" value="ECO:0007669"/>
    <property type="project" value="UniProtKB-EC"/>
</dbReference>
<evidence type="ECO:0000313" key="8">
    <source>
        <dbReference type="Proteomes" id="UP001386955"/>
    </source>
</evidence>
<evidence type="ECO:0000256" key="5">
    <source>
        <dbReference type="SAM" id="SignalP"/>
    </source>
</evidence>
<comment type="function">
    <text evidence="1">Reversible hydration of carbon dioxide.</text>
</comment>
<sequence>MAMRIHFSIISIALFALPTSAVYFSVNFSYTGPNGPENWGSLSPSYAMCSFGKAQSPVDLIKSDIFMDKQLKNLNRHYLPTNATLINNKFNIGVHFEGKVGDININGKNYSLKQLHWHSPSEHRAHGRIHDAELHLVHLTDDNNNIAVVAVLYKLGDPDPLISQFEDKLVELVEENRAGNKDAQIAIGTFDLEEINSSSHRYYRYVGSLTTPPCKEGVTWNILGKLRTLSKKQLELLKAPLGPEFKQNARPLQQLNGRKIEMYYHPNHLHGTYPTPSNYHK</sequence>
<dbReference type="SMART" id="SM01057">
    <property type="entry name" value="Carb_anhydrase"/>
    <property type="match status" value="1"/>
</dbReference>
<dbReference type="Gene3D" id="3.10.200.10">
    <property type="entry name" value="Alpha carbonic anhydrase"/>
    <property type="match status" value="1"/>
</dbReference>
<evidence type="ECO:0000256" key="4">
    <source>
        <dbReference type="ARBA" id="ARBA00048348"/>
    </source>
</evidence>
<dbReference type="InterPro" id="IPR023561">
    <property type="entry name" value="Carbonic_anhydrase_a-class"/>
</dbReference>
<dbReference type="EMBL" id="JAYMYS010000002">
    <property type="protein sequence ID" value="KAK7407515.1"/>
    <property type="molecule type" value="Genomic_DNA"/>
</dbReference>
<reference evidence="7 8" key="1">
    <citation type="submission" date="2024-01" db="EMBL/GenBank/DDBJ databases">
        <title>The genomes of 5 underutilized Papilionoideae crops provide insights into root nodulation and disease resistanc.</title>
        <authorList>
            <person name="Jiang F."/>
        </authorList>
    </citation>
    <scope>NUCLEOTIDE SEQUENCE [LARGE SCALE GENOMIC DNA]</scope>
    <source>
        <strain evidence="7">DUOXIRENSHENG_FW03</strain>
        <tissue evidence="7">Leaves</tissue>
    </source>
</reference>
<dbReference type="PANTHER" id="PTHR18952">
    <property type="entry name" value="CARBONIC ANHYDRASE"/>
    <property type="match status" value="1"/>
</dbReference>
<dbReference type="InterPro" id="IPR041891">
    <property type="entry name" value="Alpha_CA_prokaryot-like"/>
</dbReference>
<dbReference type="GO" id="GO:0009570">
    <property type="term" value="C:chloroplast stroma"/>
    <property type="evidence" value="ECO:0007669"/>
    <property type="project" value="UniProtKB-SubCell"/>
</dbReference>
<feature type="signal peptide" evidence="5">
    <location>
        <begin position="1"/>
        <end position="21"/>
    </location>
</feature>
<dbReference type="GO" id="GO:0006730">
    <property type="term" value="P:one-carbon metabolic process"/>
    <property type="evidence" value="ECO:0007669"/>
    <property type="project" value="TreeGrafter"/>
</dbReference>
<dbReference type="InterPro" id="IPR036398">
    <property type="entry name" value="CA_dom_sf"/>
</dbReference>
<comment type="caution">
    <text evidence="7">The sequence shown here is derived from an EMBL/GenBank/DDBJ whole genome shotgun (WGS) entry which is preliminary data.</text>
</comment>
<keyword evidence="5" id="KW-0732">Signal</keyword>
<dbReference type="GO" id="GO:0008270">
    <property type="term" value="F:zinc ion binding"/>
    <property type="evidence" value="ECO:0007669"/>
    <property type="project" value="InterPro"/>
</dbReference>
<dbReference type="SUPFAM" id="SSF51069">
    <property type="entry name" value="Carbonic anhydrase"/>
    <property type="match status" value="1"/>
</dbReference>
<dbReference type="InterPro" id="IPR001148">
    <property type="entry name" value="CA_dom"/>
</dbReference>
<dbReference type="Proteomes" id="UP001386955">
    <property type="component" value="Unassembled WGS sequence"/>
</dbReference>